<organism evidence="2 3">
    <name type="scientific">Chionoecetes opilio</name>
    <name type="common">Atlantic snow crab</name>
    <name type="synonym">Cancer opilio</name>
    <dbReference type="NCBI Taxonomy" id="41210"/>
    <lineage>
        <taxon>Eukaryota</taxon>
        <taxon>Metazoa</taxon>
        <taxon>Ecdysozoa</taxon>
        <taxon>Arthropoda</taxon>
        <taxon>Crustacea</taxon>
        <taxon>Multicrustacea</taxon>
        <taxon>Malacostraca</taxon>
        <taxon>Eumalacostraca</taxon>
        <taxon>Eucarida</taxon>
        <taxon>Decapoda</taxon>
        <taxon>Pleocyemata</taxon>
        <taxon>Brachyura</taxon>
        <taxon>Eubrachyura</taxon>
        <taxon>Majoidea</taxon>
        <taxon>Majidae</taxon>
        <taxon>Chionoecetes</taxon>
    </lineage>
</organism>
<evidence type="ECO:0000313" key="3">
    <source>
        <dbReference type="Proteomes" id="UP000770661"/>
    </source>
</evidence>
<dbReference type="Proteomes" id="UP000770661">
    <property type="component" value="Unassembled WGS sequence"/>
</dbReference>
<keyword evidence="3" id="KW-1185">Reference proteome</keyword>
<evidence type="ECO:0000313" key="2">
    <source>
        <dbReference type="EMBL" id="KAG0713144.1"/>
    </source>
</evidence>
<dbReference type="InterPro" id="IPR053011">
    <property type="entry name" value="SDR_family_member_7"/>
</dbReference>
<proteinExistence type="predicted"/>
<protein>
    <submittedName>
        <fullName evidence="2">Dehydrogenase/reductase SDR family member 7</fullName>
    </submittedName>
</protein>
<gene>
    <name evidence="2" type="primary">DHRS7</name>
    <name evidence="2" type="ORF">GWK47_016852</name>
</gene>
<comment type="caution">
    <text evidence="2">The sequence shown here is derived from an EMBL/GenBank/DDBJ whole genome shotgun (WGS) entry which is preliminary data.</text>
</comment>
<feature type="region of interest" description="Disordered" evidence="1">
    <location>
        <begin position="177"/>
        <end position="196"/>
    </location>
</feature>
<dbReference type="PANTHER" id="PTHR44269">
    <property type="entry name" value="DEHYDROGENASE/REDUCTASE SDR FAMILY MEMBER 7-RELATED"/>
    <property type="match status" value="1"/>
</dbReference>
<dbReference type="SUPFAM" id="SSF51735">
    <property type="entry name" value="NAD(P)-binding Rossmann-fold domains"/>
    <property type="match status" value="1"/>
</dbReference>
<dbReference type="InterPro" id="IPR036291">
    <property type="entry name" value="NAD(P)-bd_dom_sf"/>
</dbReference>
<evidence type="ECO:0000256" key="1">
    <source>
        <dbReference type="SAM" id="MobiDB-lite"/>
    </source>
</evidence>
<accession>A0A8J4XWA0</accession>
<name>A0A8J4XWA0_CHIOP</name>
<dbReference type="EMBL" id="JACEEZ010021744">
    <property type="protein sequence ID" value="KAG0713144.1"/>
    <property type="molecule type" value="Genomic_DNA"/>
</dbReference>
<dbReference type="AlphaFoldDB" id="A0A8J4XWA0"/>
<reference evidence="2" key="1">
    <citation type="submission" date="2020-07" db="EMBL/GenBank/DDBJ databases">
        <title>The High-quality genome of the commercially important snow crab, Chionoecetes opilio.</title>
        <authorList>
            <person name="Jeong J.-H."/>
            <person name="Ryu S."/>
        </authorList>
    </citation>
    <scope>NUCLEOTIDE SEQUENCE</scope>
    <source>
        <strain evidence="2">MADBK_172401_WGS</strain>
        <tissue evidence="2">Digestive gland</tissue>
    </source>
</reference>
<sequence length="327" mass="34947">MSGTYTGAKHALHGYFESLRTEKMGQGLHVTLVCPGAVESNLADVCFTERPGECLGEKRIGKMMSGERCGELFAFALANRLPEVWIAQQPVLLLTYLYQYLPVLTKSCVCDCGVTLTDPGAAFAYSPGPASHQGVPGLTPVRFVVHPGTPHPRPDPPKGRYGGWWFLVCHVEAATPHPTPPDPPKGRGSIAGPGLLGDPLSPRPKALLLARPMPSVGPLRPPIARYCCGGLRLILPEGGGPCLTGEARLTQAPPDPCLCFHEKKKKGPRCRIVLTVERSGGVLSPSPDRDSRSRTCGWVWALTLVRRPPGPFPNLTSCASGVVGLDD</sequence>
<dbReference type="PANTHER" id="PTHR44269:SF1">
    <property type="entry name" value="DEHYDROGENASE_REDUCTASE SDR FAMILY MEMBER 7"/>
    <property type="match status" value="1"/>
</dbReference>
<dbReference type="Gene3D" id="3.40.50.720">
    <property type="entry name" value="NAD(P)-binding Rossmann-like Domain"/>
    <property type="match status" value="1"/>
</dbReference>
<dbReference type="OrthoDB" id="47007at2759"/>